<protein>
    <submittedName>
        <fullName evidence="2">Uncharacterized protein</fullName>
    </submittedName>
</protein>
<reference evidence="2 3" key="1">
    <citation type="submission" date="2024-09" db="EMBL/GenBank/DDBJ databases">
        <authorList>
            <person name="Sun Q."/>
            <person name="Mori K."/>
        </authorList>
    </citation>
    <scope>NUCLEOTIDE SEQUENCE [LARGE SCALE GENOMIC DNA]</scope>
    <source>
        <strain evidence="2 3">CCM 7609</strain>
    </source>
</reference>
<name>A0ABV5G0M4_9MICC</name>
<evidence type="ECO:0000313" key="2">
    <source>
        <dbReference type="EMBL" id="MFB9072452.1"/>
    </source>
</evidence>
<sequence>MTCHRKDPWAAQTRMSRRQGTRRQRARRRRARRQGIQRHRTRRRDQRLGLAGRRAGAPSRTPRKRTSGTVRPGNAMPWPSTSTRRRSTP</sequence>
<dbReference type="Proteomes" id="UP001589575">
    <property type="component" value="Unassembled WGS sequence"/>
</dbReference>
<organism evidence="2 3">
    <name type="scientific">Citricoccus parietis</name>
    <dbReference type="NCBI Taxonomy" id="592307"/>
    <lineage>
        <taxon>Bacteria</taxon>
        <taxon>Bacillati</taxon>
        <taxon>Actinomycetota</taxon>
        <taxon>Actinomycetes</taxon>
        <taxon>Micrococcales</taxon>
        <taxon>Micrococcaceae</taxon>
        <taxon>Citricoccus</taxon>
    </lineage>
</organism>
<dbReference type="EMBL" id="JBHMFI010000001">
    <property type="protein sequence ID" value="MFB9072452.1"/>
    <property type="molecule type" value="Genomic_DNA"/>
</dbReference>
<feature type="region of interest" description="Disordered" evidence="1">
    <location>
        <begin position="1"/>
        <end position="89"/>
    </location>
</feature>
<keyword evidence="3" id="KW-1185">Reference proteome</keyword>
<gene>
    <name evidence="2" type="ORF">ACFFX0_15110</name>
</gene>
<proteinExistence type="predicted"/>
<evidence type="ECO:0000313" key="3">
    <source>
        <dbReference type="Proteomes" id="UP001589575"/>
    </source>
</evidence>
<accession>A0ABV5G0M4</accession>
<feature type="compositionally biased region" description="Basic residues" evidence="1">
    <location>
        <begin position="15"/>
        <end position="45"/>
    </location>
</feature>
<comment type="caution">
    <text evidence="2">The sequence shown here is derived from an EMBL/GenBank/DDBJ whole genome shotgun (WGS) entry which is preliminary data.</text>
</comment>
<evidence type="ECO:0000256" key="1">
    <source>
        <dbReference type="SAM" id="MobiDB-lite"/>
    </source>
</evidence>